<gene>
    <name evidence="5" type="ORF">SGA01_75900</name>
</gene>
<feature type="compositionally biased region" description="Low complexity" evidence="2">
    <location>
        <begin position="101"/>
        <end position="125"/>
    </location>
</feature>
<evidence type="ECO:0000313" key="5">
    <source>
        <dbReference type="EMBL" id="GEB61985.1"/>
    </source>
</evidence>
<comment type="function">
    <text evidence="1">PPIases accelerate the folding of proteins. It catalyzes the cis-trans isomerization of proline imidic peptide bonds in oligopeptides.</text>
</comment>
<dbReference type="PANTHER" id="PTHR45625:SF3">
    <property type="entry name" value="PEPTIDYL-PROLYL CIS-TRANS ISOMERASE B-RELATED"/>
    <property type="match status" value="1"/>
</dbReference>
<dbReference type="CDD" id="cd00317">
    <property type="entry name" value="cyclophilin"/>
    <property type="match status" value="1"/>
</dbReference>
<feature type="region of interest" description="Disordered" evidence="2">
    <location>
        <begin position="15"/>
        <end position="67"/>
    </location>
</feature>
<dbReference type="PANTHER" id="PTHR45625">
    <property type="entry name" value="PEPTIDYL-PROLYL CIS-TRANS ISOMERASE-RELATED"/>
    <property type="match status" value="1"/>
</dbReference>
<dbReference type="GO" id="GO:0003755">
    <property type="term" value="F:peptidyl-prolyl cis-trans isomerase activity"/>
    <property type="evidence" value="ECO:0007669"/>
    <property type="project" value="InterPro"/>
</dbReference>
<dbReference type="InterPro" id="IPR029000">
    <property type="entry name" value="Cyclophilin-like_dom_sf"/>
</dbReference>
<sequence>MRPIRAYRRCRFHSQPVYGTGTSGQAGNRRATGADPVVTSDQRRRQLAREKYARQQERREERRRKAKQRNIVVAASLAVVLAAGGAVYASVALTDDKKGSDAAAGDTPTTAAPTPSQSESAAPEPKMAVDAKASYTMSLKTNEGVVAIAMDAAKTPRTVNSFHHLAAKKYFDGSKCHRLTTDGIFVLQCGDPTGQGTGGPGYNIPDENLDALGKAGADGKVTYPAGTVAMANTGQPGTGGSQFFLVYKDSKLPPSYTPFGKMDAAGLQAVKDVAAAGGVDGASDGAPKKPVTIEKATVAKK</sequence>
<evidence type="ECO:0000256" key="2">
    <source>
        <dbReference type="SAM" id="MobiDB-lite"/>
    </source>
</evidence>
<evidence type="ECO:0000313" key="6">
    <source>
        <dbReference type="Proteomes" id="UP000315226"/>
    </source>
</evidence>
<dbReference type="Proteomes" id="UP000315226">
    <property type="component" value="Unassembled WGS sequence"/>
</dbReference>
<feature type="region of interest" description="Disordered" evidence="2">
    <location>
        <begin position="278"/>
        <end position="301"/>
    </location>
</feature>
<evidence type="ECO:0000256" key="3">
    <source>
        <dbReference type="SAM" id="Phobius"/>
    </source>
</evidence>
<evidence type="ECO:0000256" key="1">
    <source>
        <dbReference type="ARBA" id="ARBA00002388"/>
    </source>
</evidence>
<feature type="domain" description="PPIase cyclophilin-type" evidence="4">
    <location>
        <begin position="144"/>
        <end position="298"/>
    </location>
</feature>
<dbReference type="InterPro" id="IPR002130">
    <property type="entry name" value="Cyclophilin-type_PPIase_dom"/>
</dbReference>
<name>A0A4Y3RX51_9ACTN</name>
<dbReference type="SUPFAM" id="SSF50891">
    <property type="entry name" value="Cyclophilin-like"/>
    <property type="match status" value="1"/>
</dbReference>
<keyword evidence="3" id="KW-0472">Membrane</keyword>
<feature type="transmembrane region" description="Helical" evidence="3">
    <location>
        <begin position="71"/>
        <end position="91"/>
    </location>
</feature>
<keyword evidence="3" id="KW-0812">Transmembrane</keyword>
<dbReference type="AlphaFoldDB" id="A0A4Y3RX51"/>
<proteinExistence type="predicted"/>
<keyword evidence="5" id="KW-0413">Isomerase</keyword>
<reference evidence="5 6" key="1">
    <citation type="submission" date="2019-06" db="EMBL/GenBank/DDBJ databases">
        <title>Whole genome shotgun sequence of Streptomyces gardneri NBRC 12865.</title>
        <authorList>
            <person name="Hosoyama A."/>
            <person name="Uohara A."/>
            <person name="Ohji S."/>
            <person name="Ichikawa N."/>
        </authorList>
    </citation>
    <scope>NUCLEOTIDE SEQUENCE [LARGE SCALE GENOMIC DNA]</scope>
    <source>
        <strain evidence="5 6">NBRC 12865</strain>
    </source>
</reference>
<feature type="compositionally biased region" description="Basic and acidic residues" evidence="2">
    <location>
        <begin position="41"/>
        <end position="60"/>
    </location>
</feature>
<dbReference type="Pfam" id="PF00160">
    <property type="entry name" value="Pro_isomerase"/>
    <property type="match status" value="1"/>
</dbReference>
<keyword evidence="3" id="KW-1133">Transmembrane helix</keyword>
<dbReference type="PROSITE" id="PS50072">
    <property type="entry name" value="CSA_PPIASE_2"/>
    <property type="match status" value="1"/>
</dbReference>
<dbReference type="EMBL" id="BJMN01000074">
    <property type="protein sequence ID" value="GEB61985.1"/>
    <property type="molecule type" value="Genomic_DNA"/>
</dbReference>
<organism evidence="5 6">
    <name type="scientific">Streptomyces gardneri</name>
    <dbReference type="NCBI Taxonomy" id="66892"/>
    <lineage>
        <taxon>Bacteria</taxon>
        <taxon>Bacillati</taxon>
        <taxon>Actinomycetota</taxon>
        <taxon>Actinomycetes</taxon>
        <taxon>Kitasatosporales</taxon>
        <taxon>Streptomycetaceae</taxon>
        <taxon>Streptomyces</taxon>
    </lineage>
</organism>
<comment type="caution">
    <text evidence="5">The sequence shown here is derived from an EMBL/GenBank/DDBJ whole genome shotgun (WGS) entry which is preliminary data.</text>
</comment>
<protein>
    <submittedName>
        <fullName evidence="5">Peptidyl-prolyl cis-trans isomerase</fullName>
    </submittedName>
</protein>
<keyword evidence="6" id="KW-1185">Reference proteome</keyword>
<accession>A0A4Y3RX51</accession>
<feature type="region of interest" description="Disordered" evidence="2">
    <location>
        <begin position="98"/>
        <end position="128"/>
    </location>
</feature>
<dbReference type="InterPro" id="IPR044666">
    <property type="entry name" value="Cyclophilin_A-like"/>
</dbReference>
<dbReference type="Gene3D" id="2.40.100.10">
    <property type="entry name" value="Cyclophilin-like"/>
    <property type="match status" value="1"/>
</dbReference>
<evidence type="ECO:0000259" key="4">
    <source>
        <dbReference type="PROSITE" id="PS50072"/>
    </source>
</evidence>